<organism evidence="1 2">
    <name type="scientific">Naganishia adeliensis</name>
    <dbReference type="NCBI Taxonomy" id="92952"/>
    <lineage>
        <taxon>Eukaryota</taxon>
        <taxon>Fungi</taxon>
        <taxon>Dikarya</taxon>
        <taxon>Basidiomycota</taxon>
        <taxon>Agaricomycotina</taxon>
        <taxon>Tremellomycetes</taxon>
        <taxon>Filobasidiales</taxon>
        <taxon>Filobasidiaceae</taxon>
        <taxon>Naganishia</taxon>
    </lineage>
</organism>
<keyword evidence="2" id="KW-1185">Reference proteome</keyword>
<evidence type="ECO:0000313" key="1">
    <source>
        <dbReference type="EMBL" id="KAJ9114444.1"/>
    </source>
</evidence>
<name>A0ACC2WRP2_9TREE</name>
<proteinExistence type="predicted"/>
<dbReference type="EMBL" id="JASBWS010000009">
    <property type="protein sequence ID" value="KAJ9114444.1"/>
    <property type="molecule type" value="Genomic_DNA"/>
</dbReference>
<comment type="caution">
    <text evidence="1">The sequence shown here is derived from an EMBL/GenBank/DDBJ whole genome shotgun (WGS) entry which is preliminary data.</text>
</comment>
<accession>A0ACC2WRP2</accession>
<gene>
    <name evidence="1" type="ORF">QFC20_001587</name>
</gene>
<protein>
    <submittedName>
        <fullName evidence="1">Uncharacterized protein</fullName>
    </submittedName>
</protein>
<sequence length="1102" mass="115404">MSAPPERKPAPVARKSSAAIPPSTFYTGPTVPKKGKSDGPLPVAPTTKESVTGESKMNVDGKNLEQIVKSKGLVPPATLAPNPRSSSLRNPRSHRWLNSTILFILLTSLFSLYACPPPNSTTAQPSFYTKLNPFIATPHLVPAWESIVCKPTNVYRTTVLEPYVVPHVQRRIAKIRGNPIVREYIEPAVVEVQSRAQAMWKQRLERPARRVQLALEHIHGRYLAPRFPIIKARFERLVAYIRYQLTHAYTVARNTISSHPTYVDLSRRVAPVFGTAKERTLTAWHSVIPHIHRAQKNAQPIAKRWGGHAITSGRKGVDTARMRLVPRVARTVEVGLDRVEVAWERLVAQLREIYATRVHPLLHPHYSSIEPHVNAFSSKIYEPYLRAPLNRARPLLYSLVLTPSYTDIRRAVRAGYLDTRAAVEQGVESVKDKIHAVEDKVESVVGDVKGKVGATASSASSVATEATATVYEAGRNYRQEAIDKARVAQQAAVESSMSARASAASASSVVSASVGSGKSVVGEAESTVSSIVAEVETGAASIASGVSAQGVAGGATASEYARGAVNSVIDEAQRASASIHSAASQVSASGGSVIDRATRSAGSLSAEATQGVQSATSSLSAGVHGAASGISASGSSVFDQATRVAGSVVSAASQNVRAAASSVSEGANQASASVVSAGQQVTASAGSAASRASEGVRQAGEQLVTSGSLVVDQARQGASQVSVQASHTISSAGSQASQSVESVASAAQGSASSVSSRAASAVQPNTETLDPLDPSATEFGTNPGKTTVPHNPDADQVAALFAEEGVANKVREQIVSKDDVVAKDPTYIKQEAAGAIHVYLKTHVPRIAQDRLLALERDATATTRAFQQLLASLELSSEARDVAAERVKVKASLKTVRAKLDDLVATLDKDLQGGLINAGARKEVNKLIDAAITAAGSNPPASLRQSYNDAAQSVLETLTNVNEAIAQEGRLVLKPYRKEAKDRADQALALLDGKATAAVIPTGTVGRVADAAAGTIGRAKDQIIADIKHATEAGSSVYQSVTKGAASAASTGVGKTGLDEQAEAVLAGLADFRNQVNEVVGDVTQSGKAGAASVTQAIKDEL</sequence>
<evidence type="ECO:0000313" key="2">
    <source>
        <dbReference type="Proteomes" id="UP001230649"/>
    </source>
</evidence>
<reference evidence="1" key="1">
    <citation type="submission" date="2023-04" db="EMBL/GenBank/DDBJ databases">
        <title>Draft Genome sequencing of Naganishia species isolated from polar environments using Oxford Nanopore Technology.</title>
        <authorList>
            <person name="Leo P."/>
            <person name="Venkateswaran K."/>
        </authorList>
    </citation>
    <scope>NUCLEOTIDE SEQUENCE</scope>
    <source>
        <strain evidence="1">MNA-CCFEE 5262</strain>
    </source>
</reference>
<dbReference type="Proteomes" id="UP001230649">
    <property type="component" value="Unassembled WGS sequence"/>
</dbReference>